<proteinExistence type="predicted"/>
<dbReference type="Pfam" id="PF13503">
    <property type="entry name" value="DUF4123"/>
    <property type="match status" value="1"/>
</dbReference>
<dbReference type="EMBL" id="RCDA01000002">
    <property type="protein sequence ID" value="RLK48886.1"/>
    <property type="molecule type" value="Genomic_DNA"/>
</dbReference>
<keyword evidence="4" id="KW-1185">Reference proteome</keyword>
<comment type="caution">
    <text evidence="3">The sequence shown here is derived from an EMBL/GenBank/DDBJ whole genome shotgun (WGS) entry which is preliminary data.</text>
</comment>
<evidence type="ECO:0000313" key="4">
    <source>
        <dbReference type="Proteomes" id="UP000275461"/>
    </source>
</evidence>
<evidence type="ECO:0000259" key="2">
    <source>
        <dbReference type="Pfam" id="PF13503"/>
    </source>
</evidence>
<dbReference type="InterPro" id="IPR025391">
    <property type="entry name" value="DUF4123"/>
</dbReference>
<feature type="region of interest" description="Disordered" evidence="1">
    <location>
        <begin position="233"/>
        <end position="257"/>
    </location>
</feature>
<sequence length="257" mass="28076">MHAWLTRVGERGQAVQRPGNAGKAGRFGAIIDQRRAPEETRALYTLDGADGITPLFAGTTLEALAAHGPWVGWLAVDSPALEKAESLCRERGLGWMWLPSGDAMAPSLELLQRLSVLDDAGGGQSLVQLQRPEAWSALLAVASSSQFDHWLHILGAVYTPTPTGGWHCWTGSEPHVAECAAMLDGEQCQALDDAPLAWWLGRELGIPLEDVPPQRLEQLRRLREAGIRQPREWRRRLPDSASADIPRPAHVVTSKEA</sequence>
<dbReference type="RefSeq" id="WP_121442508.1">
    <property type="nucleotide sequence ID" value="NZ_RCDA01000002.1"/>
</dbReference>
<dbReference type="OrthoDB" id="6150026at2"/>
<reference evidence="3 4" key="1">
    <citation type="submission" date="2018-10" db="EMBL/GenBank/DDBJ databases">
        <title>Genomic Encyclopedia of Type Strains, Phase IV (KMG-IV): sequencing the most valuable type-strain genomes for metagenomic binning, comparative biology and taxonomic classification.</title>
        <authorList>
            <person name="Goeker M."/>
        </authorList>
    </citation>
    <scope>NUCLEOTIDE SEQUENCE [LARGE SCALE GENOMIC DNA]</scope>
    <source>
        <strain evidence="3 4">DSM 12769</strain>
    </source>
</reference>
<dbReference type="AlphaFoldDB" id="A0A498C2J7"/>
<dbReference type="Proteomes" id="UP000275461">
    <property type="component" value="Unassembled WGS sequence"/>
</dbReference>
<protein>
    <submittedName>
        <fullName evidence="3">Uncharacterized protein DUF4123</fullName>
    </submittedName>
</protein>
<name>A0A498C2J7_9GAMM</name>
<feature type="domain" description="DUF4123" evidence="2">
    <location>
        <begin position="29"/>
        <end position="146"/>
    </location>
</feature>
<accession>A0A498C2J7</accession>
<gene>
    <name evidence="3" type="ORF">DFR31_2002</name>
</gene>
<organism evidence="3 4">
    <name type="scientific">Alkalispirillum mobile</name>
    <dbReference type="NCBI Taxonomy" id="85925"/>
    <lineage>
        <taxon>Bacteria</taxon>
        <taxon>Pseudomonadati</taxon>
        <taxon>Pseudomonadota</taxon>
        <taxon>Gammaproteobacteria</taxon>
        <taxon>Chromatiales</taxon>
        <taxon>Ectothiorhodospiraceae</taxon>
        <taxon>Alkalispirillum</taxon>
    </lineage>
</organism>
<evidence type="ECO:0000313" key="3">
    <source>
        <dbReference type="EMBL" id="RLK48886.1"/>
    </source>
</evidence>
<evidence type="ECO:0000256" key="1">
    <source>
        <dbReference type="SAM" id="MobiDB-lite"/>
    </source>
</evidence>